<dbReference type="Proteomes" id="UP000092460">
    <property type="component" value="Unassembled WGS sequence"/>
</dbReference>
<accession>A0A1B0BW59</accession>
<dbReference type="AlphaFoldDB" id="A0A1B0BW59"/>
<reference evidence="1" key="2">
    <citation type="submission" date="2020-05" db="UniProtKB">
        <authorList>
            <consortium name="EnsemblMetazoa"/>
        </authorList>
    </citation>
    <scope>IDENTIFICATION</scope>
    <source>
        <strain evidence="1">IAEA</strain>
    </source>
</reference>
<dbReference type="EnsemblMetazoa" id="GPPI042398-RA">
    <property type="protein sequence ID" value="GPPI042398-PA"/>
    <property type="gene ID" value="GPPI042398"/>
</dbReference>
<sequence length="129" mass="14503">MKASDALWAEVVDAAAYHGHRSPCKQLIVKPARTKSIVNKIKFTEILESSKKIFGIKNKSVNKIAIYKNDNVGGISEPKRLPNLIRGILFNCTLTSNAHVITAFLYSLTEPIQRRGPYRPRTFYSKGEL</sequence>
<keyword evidence="2" id="KW-1185">Reference proteome</keyword>
<proteinExistence type="predicted"/>
<evidence type="ECO:0000313" key="2">
    <source>
        <dbReference type="Proteomes" id="UP000092460"/>
    </source>
</evidence>
<organism evidence="1 2">
    <name type="scientific">Glossina palpalis gambiensis</name>
    <dbReference type="NCBI Taxonomy" id="67801"/>
    <lineage>
        <taxon>Eukaryota</taxon>
        <taxon>Metazoa</taxon>
        <taxon>Ecdysozoa</taxon>
        <taxon>Arthropoda</taxon>
        <taxon>Hexapoda</taxon>
        <taxon>Insecta</taxon>
        <taxon>Pterygota</taxon>
        <taxon>Neoptera</taxon>
        <taxon>Endopterygota</taxon>
        <taxon>Diptera</taxon>
        <taxon>Brachycera</taxon>
        <taxon>Muscomorpha</taxon>
        <taxon>Hippoboscoidea</taxon>
        <taxon>Glossinidae</taxon>
        <taxon>Glossina</taxon>
    </lineage>
</organism>
<evidence type="ECO:0000313" key="1">
    <source>
        <dbReference type="EnsemblMetazoa" id="GPPI042398-PA"/>
    </source>
</evidence>
<name>A0A1B0BW59_9MUSC</name>
<dbReference type="VEuPathDB" id="VectorBase:GPPI042398"/>
<reference evidence="2" key="1">
    <citation type="submission" date="2015-01" db="EMBL/GenBank/DDBJ databases">
        <authorList>
            <person name="Aksoy S."/>
            <person name="Warren W."/>
            <person name="Wilson R.K."/>
        </authorList>
    </citation>
    <scope>NUCLEOTIDE SEQUENCE [LARGE SCALE GENOMIC DNA]</scope>
    <source>
        <strain evidence="2">IAEA</strain>
    </source>
</reference>
<protein>
    <submittedName>
        <fullName evidence="1">Uncharacterized protein</fullName>
    </submittedName>
</protein>
<dbReference type="EMBL" id="JXJN01021608">
    <property type="status" value="NOT_ANNOTATED_CDS"/>
    <property type="molecule type" value="Genomic_DNA"/>
</dbReference>